<comment type="caution">
    <text evidence="3">The sequence shown here is derived from an EMBL/GenBank/DDBJ whole genome shotgun (WGS) entry which is preliminary data.</text>
</comment>
<evidence type="ECO:0000256" key="1">
    <source>
        <dbReference type="ARBA" id="ARBA00009947"/>
    </source>
</evidence>
<sequence>LSPVVRGRIRALKRIQYETLKLEVEFYKELAKLELEFNEKQEQLFRRRRAIVTGEYEPTSEETDWEFSEGDKLFPNITLGNEGDASLNLSPQSVDKSITRGIPGFWLMVLKHAPLIRNTIRPTDIPALKCLKNIRSIPIESNERPVGKTAFTEGFQLEFEFEPNEYFTNRVLTKRYFINFDLKEDNPLSYDGPEVVATE</sequence>
<feature type="non-terminal residue" evidence="3">
    <location>
        <position position="199"/>
    </location>
</feature>
<accession>A0A5J4N5C4</accession>
<organism evidence="3 4">
    <name type="scientific">Paragonimus westermani</name>
    <dbReference type="NCBI Taxonomy" id="34504"/>
    <lineage>
        <taxon>Eukaryota</taxon>
        <taxon>Metazoa</taxon>
        <taxon>Spiralia</taxon>
        <taxon>Lophotrochozoa</taxon>
        <taxon>Platyhelminthes</taxon>
        <taxon>Trematoda</taxon>
        <taxon>Digenea</taxon>
        <taxon>Plagiorchiida</taxon>
        <taxon>Troglotremata</taxon>
        <taxon>Troglotrematidae</taxon>
        <taxon>Paragonimus</taxon>
    </lineage>
</organism>
<proteinExistence type="inferred from homology"/>
<name>A0A5J4N5C4_9TREM</name>
<reference evidence="3 4" key="1">
    <citation type="journal article" date="2019" name="Gigascience">
        <title>Whole-genome sequence of the oriental lung fluke Paragonimus westermani.</title>
        <authorList>
            <person name="Oey H."/>
            <person name="Zakrzewski M."/>
            <person name="Narain K."/>
            <person name="Devi K.R."/>
            <person name="Agatsuma T."/>
            <person name="Nawaratna S."/>
            <person name="Gobert G.N."/>
            <person name="Jones M.K."/>
            <person name="Ragan M.A."/>
            <person name="McManus D.P."/>
            <person name="Krause L."/>
        </authorList>
    </citation>
    <scope>NUCLEOTIDE SEQUENCE [LARGE SCALE GENOMIC DNA]</scope>
    <source>
        <strain evidence="3 4">IND2009</strain>
    </source>
</reference>
<dbReference type="EMBL" id="QNGE01008894">
    <property type="protein sequence ID" value="KAA3670668.1"/>
    <property type="molecule type" value="Genomic_DNA"/>
</dbReference>
<evidence type="ECO:0000313" key="4">
    <source>
        <dbReference type="Proteomes" id="UP000324629"/>
    </source>
</evidence>
<keyword evidence="4" id="KW-1185">Reference proteome</keyword>
<dbReference type="GO" id="GO:0006334">
    <property type="term" value="P:nucleosome assembly"/>
    <property type="evidence" value="ECO:0007669"/>
    <property type="project" value="InterPro"/>
</dbReference>
<gene>
    <name evidence="3" type="ORF">DEA37_0010182</name>
</gene>
<dbReference type="Gene3D" id="1.20.5.1500">
    <property type="match status" value="1"/>
</dbReference>
<comment type="similarity">
    <text evidence="1 2">Belongs to the nucleosome assembly protein (NAP) family.</text>
</comment>
<dbReference type="InterPro" id="IPR037231">
    <property type="entry name" value="NAP-like_sf"/>
</dbReference>
<dbReference type="InterPro" id="IPR002164">
    <property type="entry name" value="NAP_family"/>
</dbReference>
<dbReference type="SUPFAM" id="SSF143113">
    <property type="entry name" value="NAP-like"/>
    <property type="match status" value="1"/>
</dbReference>
<dbReference type="Proteomes" id="UP000324629">
    <property type="component" value="Unassembled WGS sequence"/>
</dbReference>
<dbReference type="Gene3D" id="3.30.1120.90">
    <property type="entry name" value="Nucleosome assembly protein"/>
    <property type="match status" value="1"/>
</dbReference>
<evidence type="ECO:0000313" key="3">
    <source>
        <dbReference type="EMBL" id="KAA3670668.1"/>
    </source>
</evidence>
<protein>
    <submittedName>
        <fullName evidence="3">Nucleosome assembly protein 1-like 1</fullName>
    </submittedName>
</protein>
<dbReference type="PANTHER" id="PTHR11875">
    <property type="entry name" value="TESTIS-SPECIFIC Y-ENCODED PROTEIN"/>
    <property type="match status" value="1"/>
</dbReference>
<dbReference type="GO" id="GO:0005634">
    <property type="term" value="C:nucleus"/>
    <property type="evidence" value="ECO:0007669"/>
    <property type="project" value="InterPro"/>
</dbReference>
<evidence type="ECO:0000256" key="2">
    <source>
        <dbReference type="RuleBase" id="RU003876"/>
    </source>
</evidence>
<feature type="non-terminal residue" evidence="3">
    <location>
        <position position="1"/>
    </location>
</feature>
<dbReference type="AlphaFoldDB" id="A0A5J4N5C4"/>
<dbReference type="Pfam" id="PF00956">
    <property type="entry name" value="NAP"/>
    <property type="match status" value="1"/>
</dbReference>